<comment type="similarity">
    <text evidence="1">Belongs to the LysR transcriptional regulatory family.</text>
</comment>
<proteinExistence type="inferred from homology"/>
<dbReference type="InterPro" id="IPR036388">
    <property type="entry name" value="WH-like_DNA-bd_sf"/>
</dbReference>
<dbReference type="EMBL" id="FMZM01000007">
    <property type="protein sequence ID" value="SDD31743.1"/>
    <property type="molecule type" value="Genomic_DNA"/>
</dbReference>
<dbReference type="InterPro" id="IPR000847">
    <property type="entry name" value="LysR_HTH_N"/>
</dbReference>
<dbReference type="PRINTS" id="PR00039">
    <property type="entry name" value="HTHLYSR"/>
</dbReference>
<evidence type="ECO:0000256" key="4">
    <source>
        <dbReference type="ARBA" id="ARBA00023163"/>
    </source>
</evidence>
<keyword evidence="6" id="KW-1185">Reference proteome</keyword>
<dbReference type="SUPFAM" id="SSF53850">
    <property type="entry name" value="Periplasmic binding protein-like II"/>
    <property type="match status" value="1"/>
</dbReference>
<keyword evidence="4" id="KW-0804">Transcription</keyword>
<dbReference type="PANTHER" id="PTHR30346">
    <property type="entry name" value="TRANSCRIPTIONAL DUAL REGULATOR HCAR-RELATED"/>
    <property type="match status" value="1"/>
</dbReference>
<keyword evidence="2" id="KW-0805">Transcription regulation</keyword>
<dbReference type="PANTHER" id="PTHR30346:SF29">
    <property type="entry name" value="LYSR SUBSTRATE-BINDING"/>
    <property type="match status" value="1"/>
</dbReference>
<dbReference type="InterPro" id="IPR005119">
    <property type="entry name" value="LysR_subst-bd"/>
</dbReference>
<evidence type="ECO:0000256" key="1">
    <source>
        <dbReference type="ARBA" id="ARBA00009437"/>
    </source>
</evidence>
<evidence type="ECO:0000313" key="5">
    <source>
        <dbReference type="EMBL" id="SDD31743.1"/>
    </source>
</evidence>
<dbReference type="InterPro" id="IPR036390">
    <property type="entry name" value="WH_DNA-bd_sf"/>
</dbReference>
<dbReference type="CDD" id="cd05466">
    <property type="entry name" value="PBP2_LTTR_substrate"/>
    <property type="match status" value="1"/>
</dbReference>
<sequence>MDIRSLEQFVAVAEELNVTRAAARVHAAQSTVSAALRSLERELGATLLERTTRSVRLTPAGERVLPAARAAVAAVEEARDLARESSAGLRGKVRLGTFSAMDLIDLPAVIAGFRRQHPGVELTLGVSPRGSTGLREDLLRGRLDVALVSPHGETELASYPLRSFPFVAVLPERHRLAGRRRLRLADLTDEDWVDTPPGFGNRVVLDETLRQRGLTRRLVVEAGDLPSAARFVRAGLGVAVLPDAVPMDGCARVPVVDGPDDWELHVAVRRTPPPGAAARALLAALRDQAAHPRRPVTG</sequence>
<protein>
    <submittedName>
        <fullName evidence="5">DNA-binding transcriptional regulator, LysR family</fullName>
    </submittedName>
</protein>
<dbReference type="Pfam" id="PF00126">
    <property type="entry name" value="HTH_1"/>
    <property type="match status" value="1"/>
</dbReference>
<dbReference type="PROSITE" id="PS50931">
    <property type="entry name" value="HTH_LYSR"/>
    <property type="match status" value="1"/>
</dbReference>
<dbReference type="FunFam" id="1.10.10.10:FF:000001">
    <property type="entry name" value="LysR family transcriptional regulator"/>
    <property type="match status" value="1"/>
</dbReference>
<evidence type="ECO:0000256" key="3">
    <source>
        <dbReference type="ARBA" id="ARBA00023125"/>
    </source>
</evidence>
<dbReference type="GO" id="GO:0032993">
    <property type="term" value="C:protein-DNA complex"/>
    <property type="evidence" value="ECO:0007669"/>
    <property type="project" value="TreeGrafter"/>
</dbReference>
<dbReference type="AlphaFoldDB" id="A0A1G6TRM0"/>
<dbReference type="OrthoDB" id="3181812at2"/>
<dbReference type="GO" id="GO:0003700">
    <property type="term" value="F:DNA-binding transcription factor activity"/>
    <property type="evidence" value="ECO:0007669"/>
    <property type="project" value="InterPro"/>
</dbReference>
<accession>A0A1G6TRM0</accession>
<dbReference type="Proteomes" id="UP000199034">
    <property type="component" value="Unassembled WGS sequence"/>
</dbReference>
<dbReference type="SUPFAM" id="SSF46785">
    <property type="entry name" value="Winged helix' DNA-binding domain"/>
    <property type="match status" value="1"/>
</dbReference>
<name>A0A1G6TRM0_9ACTN</name>
<evidence type="ECO:0000313" key="6">
    <source>
        <dbReference type="Proteomes" id="UP000199034"/>
    </source>
</evidence>
<dbReference type="STRING" id="1045774.SAMN05421872_107169"/>
<dbReference type="Gene3D" id="1.10.10.10">
    <property type="entry name" value="Winged helix-like DNA-binding domain superfamily/Winged helix DNA-binding domain"/>
    <property type="match status" value="1"/>
</dbReference>
<keyword evidence="3 5" id="KW-0238">DNA-binding</keyword>
<reference evidence="5 6" key="1">
    <citation type="submission" date="2016-10" db="EMBL/GenBank/DDBJ databases">
        <authorList>
            <person name="de Groot N.N."/>
        </authorList>
    </citation>
    <scope>NUCLEOTIDE SEQUENCE [LARGE SCALE GENOMIC DNA]</scope>
    <source>
        <strain evidence="5 6">CGMCC 4.6858</strain>
    </source>
</reference>
<dbReference type="Pfam" id="PF03466">
    <property type="entry name" value="LysR_substrate"/>
    <property type="match status" value="1"/>
</dbReference>
<organism evidence="5 6">
    <name type="scientific">Nocardioides lianchengensis</name>
    <dbReference type="NCBI Taxonomy" id="1045774"/>
    <lineage>
        <taxon>Bacteria</taxon>
        <taxon>Bacillati</taxon>
        <taxon>Actinomycetota</taxon>
        <taxon>Actinomycetes</taxon>
        <taxon>Propionibacteriales</taxon>
        <taxon>Nocardioidaceae</taxon>
        <taxon>Nocardioides</taxon>
    </lineage>
</organism>
<dbReference type="Gene3D" id="3.40.190.290">
    <property type="match status" value="1"/>
</dbReference>
<evidence type="ECO:0000256" key="2">
    <source>
        <dbReference type="ARBA" id="ARBA00023015"/>
    </source>
</evidence>
<dbReference type="GO" id="GO:0003677">
    <property type="term" value="F:DNA binding"/>
    <property type="evidence" value="ECO:0007669"/>
    <property type="project" value="UniProtKB-KW"/>
</dbReference>
<dbReference type="RefSeq" id="WP_090857122.1">
    <property type="nucleotide sequence ID" value="NZ_FMZM01000007.1"/>
</dbReference>
<gene>
    <name evidence="5" type="ORF">SAMN05421872_107169</name>
</gene>